<proteinExistence type="predicted"/>
<dbReference type="AlphaFoldDB" id="A0AAD5L743"/>
<sequence>MATHSLTRSLRSLRFNCGYFGCKGEDLEQFITAVREMLSVNERLRDVTIHGLVSETQGRAGFSVVHAPLRHRLALLSALQQRGLPQCVLATVVAMTGHRVQRLRLESYDGADANSEIECEPNDDGYSS</sequence>
<dbReference type="Proteomes" id="UP001209570">
    <property type="component" value="Unassembled WGS sequence"/>
</dbReference>
<name>A0AAD5L743_PYTIN</name>
<comment type="caution">
    <text evidence="1">The sequence shown here is derived from an EMBL/GenBank/DDBJ whole genome shotgun (WGS) entry which is preliminary data.</text>
</comment>
<dbReference type="EMBL" id="JAKCXM010001877">
    <property type="protein sequence ID" value="KAJ0390602.1"/>
    <property type="molecule type" value="Genomic_DNA"/>
</dbReference>
<reference evidence="1" key="1">
    <citation type="submission" date="2021-12" db="EMBL/GenBank/DDBJ databases">
        <title>Prjna785345.</title>
        <authorList>
            <person name="Rujirawat T."/>
            <person name="Krajaejun T."/>
        </authorList>
    </citation>
    <scope>NUCLEOTIDE SEQUENCE</scope>
    <source>
        <strain evidence="1">Pi057C3</strain>
    </source>
</reference>
<accession>A0AAD5L743</accession>
<gene>
    <name evidence="1" type="ORF">P43SY_012007</name>
</gene>
<evidence type="ECO:0000313" key="1">
    <source>
        <dbReference type="EMBL" id="KAJ0390602.1"/>
    </source>
</evidence>
<organism evidence="1 2">
    <name type="scientific">Pythium insidiosum</name>
    <name type="common">Pythiosis disease agent</name>
    <dbReference type="NCBI Taxonomy" id="114742"/>
    <lineage>
        <taxon>Eukaryota</taxon>
        <taxon>Sar</taxon>
        <taxon>Stramenopiles</taxon>
        <taxon>Oomycota</taxon>
        <taxon>Peronosporomycetes</taxon>
        <taxon>Pythiales</taxon>
        <taxon>Pythiaceae</taxon>
        <taxon>Pythium</taxon>
    </lineage>
</organism>
<keyword evidence="2" id="KW-1185">Reference proteome</keyword>
<evidence type="ECO:0000313" key="2">
    <source>
        <dbReference type="Proteomes" id="UP001209570"/>
    </source>
</evidence>
<protein>
    <submittedName>
        <fullName evidence="1">Uncharacterized protein</fullName>
    </submittedName>
</protein>